<gene>
    <name evidence="1" type="ORF">MHUMG1_07570</name>
</gene>
<sequence length="185" mass="20857">MGCQIDLNALYDIYLGYRPGRQLALSVVNQAVGYPFLGDIYGPKFVNGERAFPMDECTENGQGQPPCEAFLKLTTISGGKLKDFREELLDYSDASGELLYADEFILAAWNWLAYHGLENAALSHEQWKVGWVRIMACMPMESEVLDDECLYNRFCKLVRGLDGLIFVENYGQVWKDGEETDLATA</sequence>
<keyword evidence="2" id="KW-1185">Reference proteome</keyword>
<accession>A0A9P8S4M8</accession>
<name>A0A9P8S4M8_9HYPO</name>
<proteinExistence type="predicted"/>
<reference evidence="1 2" key="1">
    <citation type="submission" date="2020-07" db="EMBL/GenBank/DDBJ databases">
        <title>Metarhizium humberi genome.</title>
        <authorList>
            <person name="Lysoe E."/>
        </authorList>
    </citation>
    <scope>NUCLEOTIDE SEQUENCE [LARGE SCALE GENOMIC DNA]</scope>
    <source>
        <strain evidence="1 2">ESALQ1638</strain>
    </source>
</reference>
<dbReference type="AlphaFoldDB" id="A0A9P8S4M8"/>
<evidence type="ECO:0000313" key="2">
    <source>
        <dbReference type="Proteomes" id="UP000764110"/>
    </source>
</evidence>
<dbReference type="Proteomes" id="UP000764110">
    <property type="component" value="Unassembled WGS sequence"/>
</dbReference>
<protein>
    <submittedName>
        <fullName evidence="1">Uncharacterized protein</fullName>
    </submittedName>
</protein>
<comment type="caution">
    <text evidence="1">The sequence shown here is derived from an EMBL/GenBank/DDBJ whole genome shotgun (WGS) entry which is preliminary data.</text>
</comment>
<evidence type="ECO:0000313" key="1">
    <source>
        <dbReference type="EMBL" id="KAH0594736.1"/>
    </source>
</evidence>
<organism evidence="1 2">
    <name type="scientific">Metarhizium humberi</name>
    <dbReference type="NCBI Taxonomy" id="2596975"/>
    <lineage>
        <taxon>Eukaryota</taxon>
        <taxon>Fungi</taxon>
        <taxon>Dikarya</taxon>
        <taxon>Ascomycota</taxon>
        <taxon>Pezizomycotina</taxon>
        <taxon>Sordariomycetes</taxon>
        <taxon>Hypocreomycetidae</taxon>
        <taxon>Hypocreales</taxon>
        <taxon>Clavicipitaceae</taxon>
        <taxon>Metarhizium</taxon>
    </lineage>
</organism>
<dbReference type="EMBL" id="JACEFI010000015">
    <property type="protein sequence ID" value="KAH0594736.1"/>
    <property type="molecule type" value="Genomic_DNA"/>
</dbReference>